<dbReference type="GO" id="GO:0043024">
    <property type="term" value="F:ribosomal small subunit binding"/>
    <property type="evidence" value="ECO:0007669"/>
    <property type="project" value="TreeGrafter"/>
</dbReference>
<keyword evidence="5" id="KW-1185">Reference proteome</keyword>
<dbReference type="PANTHER" id="PTHR33515:SF1">
    <property type="entry name" value="RIBOSOME-BINDING FACTOR A, CHLOROPLASTIC-RELATED"/>
    <property type="match status" value="1"/>
</dbReference>
<dbReference type="Proteomes" id="UP000001887">
    <property type="component" value="Chromosome"/>
</dbReference>
<proteinExistence type="inferred from homology"/>
<comment type="similarity">
    <text evidence="2">Belongs to the RbfA family.</text>
</comment>
<dbReference type="HAMAP" id="MF_00003">
    <property type="entry name" value="RbfA"/>
    <property type="match status" value="1"/>
</dbReference>
<dbReference type="HOGENOM" id="CLU_089475_0_0_0"/>
<dbReference type="OrthoDB" id="307788at2"/>
<dbReference type="GO" id="GO:0030490">
    <property type="term" value="P:maturation of SSU-rRNA"/>
    <property type="evidence" value="ECO:0007669"/>
    <property type="project" value="UniProtKB-UniRule"/>
</dbReference>
<dbReference type="NCBIfam" id="TIGR00082">
    <property type="entry name" value="rbfA"/>
    <property type="match status" value="1"/>
</dbReference>
<dbReference type="Gene3D" id="3.30.300.20">
    <property type="match status" value="1"/>
</dbReference>
<name>D2R7W9_PIRSD</name>
<dbReference type="PANTHER" id="PTHR33515">
    <property type="entry name" value="RIBOSOME-BINDING FACTOR A, CHLOROPLASTIC-RELATED"/>
    <property type="match status" value="1"/>
</dbReference>
<reference evidence="4 5" key="1">
    <citation type="journal article" date="2009" name="Stand. Genomic Sci.">
        <title>Complete genome sequence of Pirellula staleyi type strain (ATCC 27377).</title>
        <authorList>
            <person name="Clum A."/>
            <person name="Tindall B.J."/>
            <person name="Sikorski J."/>
            <person name="Ivanova N."/>
            <person name="Mavrommatis K."/>
            <person name="Lucas S."/>
            <person name="Glavina del Rio T."/>
            <person name="Nolan M."/>
            <person name="Chen F."/>
            <person name="Tice H."/>
            <person name="Pitluck S."/>
            <person name="Cheng J.F."/>
            <person name="Chertkov O."/>
            <person name="Brettin T."/>
            <person name="Han C."/>
            <person name="Detter J.C."/>
            <person name="Kuske C."/>
            <person name="Bruce D."/>
            <person name="Goodwin L."/>
            <person name="Ovchinikova G."/>
            <person name="Pati A."/>
            <person name="Mikhailova N."/>
            <person name="Chen A."/>
            <person name="Palaniappan K."/>
            <person name="Land M."/>
            <person name="Hauser L."/>
            <person name="Chang Y.J."/>
            <person name="Jeffries C.D."/>
            <person name="Chain P."/>
            <person name="Rohde M."/>
            <person name="Goker M."/>
            <person name="Bristow J."/>
            <person name="Eisen J.A."/>
            <person name="Markowitz V."/>
            <person name="Hugenholtz P."/>
            <person name="Kyrpides N.C."/>
            <person name="Klenk H.P."/>
            <person name="Lapidus A."/>
        </authorList>
    </citation>
    <scope>NUCLEOTIDE SEQUENCE [LARGE SCALE GENOMIC DNA]</scope>
    <source>
        <strain evidence="5">ATCC 27377 / DSM 6068 / ICPB 4128</strain>
    </source>
</reference>
<evidence type="ECO:0000256" key="2">
    <source>
        <dbReference type="HAMAP-Rule" id="MF_00003"/>
    </source>
</evidence>
<comment type="subunit">
    <text evidence="2">Monomer. Binds 30S ribosomal subunits, but not 50S ribosomal subunits or 70S ribosomes.</text>
</comment>
<dbReference type="AlphaFoldDB" id="D2R7W9"/>
<keyword evidence="1 2" id="KW-0690">Ribosome biogenesis</keyword>
<protein>
    <recommendedName>
        <fullName evidence="2">Ribosome-binding factor A</fullName>
    </recommendedName>
</protein>
<evidence type="ECO:0000313" key="5">
    <source>
        <dbReference type="Proteomes" id="UP000001887"/>
    </source>
</evidence>
<dbReference type="STRING" id="530564.Psta_4658"/>
<dbReference type="InterPro" id="IPR023799">
    <property type="entry name" value="RbfA_dom_sf"/>
</dbReference>
<organism evidence="4 5">
    <name type="scientific">Pirellula staleyi (strain ATCC 27377 / DSM 6068 / ICPB 4128)</name>
    <name type="common">Pirella staleyi</name>
    <dbReference type="NCBI Taxonomy" id="530564"/>
    <lineage>
        <taxon>Bacteria</taxon>
        <taxon>Pseudomonadati</taxon>
        <taxon>Planctomycetota</taxon>
        <taxon>Planctomycetia</taxon>
        <taxon>Pirellulales</taxon>
        <taxon>Pirellulaceae</taxon>
        <taxon>Pirellula</taxon>
    </lineage>
</organism>
<comment type="function">
    <text evidence="2">One of several proteins that assist in the late maturation steps of the functional core of the 30S ribosomal subunit. Associates with free 30S ribosomal subunits (but not with 30S subunits that are part of 70S ribosomes or polysomes). Required for efficient processing of 16S rRNA. May interact with the 5'-terminal helix region of 16S rRNA.</text>
</comment>
<feature type="compositionally biased region" description="Acidic residues" evidence="3">
    <location>
        <begin position="132"/>
        <end position="165"/>
    </location>
</feature>
<gene>
    <name evidence="2" type="primary">rbfA</name>
    <name evidence="4" type="ordered locus">Psta_4658</name>
</gene>
<dbReference type="Pfam" id="PF02033">
    <property type="entry name" value="RBFA"/>
    <property type="match status" value="1"/>
</dbReference>
<keyword evidence="2" id="KW-0963">Cytoplasm</keyword>
<dbReference type="eggNOG" id="COG0858">
    <property type="taxonomic scope" value="Bacteria"/>
</dbReference>
<feature type="region of interest" description="Disordered" evidence="3">
    <location>
        <begin position="115"/>
        <end position="165"/>
    </location>
</feature>
<dbReference type="EMBL" id="CP001848">
    <property type="protein sequence ID" value="ADB19300.1"/>
    <property type="molecule type" value="Genomic_DNA"/>
</dbReference>
<evidence type="ECO:0000256" key="1">
    <source>
        <dbReference type="ARBA" id="ARBA00022517"/>
    </source>
</evidence>
<dbReference type="InterPro" id="IPR000238">
    <property type="entry name" value="RbfA"/>
</dbReference>
<comment type="subcellular location">
    <subcellularLocation>
        <location evidence="2">Cytoplasm</location>
    </subcellularLocation>
</comment>
<sequence length="165" mass="18589">MTSRRILKAQEAIREVVSMAILTEIRDPRVRDVTVVKVEMTPDMRAAKIMVSVMGDEQREKLTVLGLQNSAGFLQKRIADEIDTRYTPKLTFEIDRGVKNSLEVLRILKEVLPSTSSMAPGASPPPPPVPTDELDEEYEDEVEETEDDEVDSDVENSDDENNDQK</sequence>
<evidence type="ECO:0000313" key="4">
    <source>
        <dbReference type="EMBL" id="ADB19300.1"/>
    </source>
</evidence>
<evidence type="ECO:0000256" key="3">
    <source>
        <dbReference type="SAM" id="MobiDB-lite"/>
    </source>
</evidence>
<accession>D2R7W9</accession>
<dbReference type="InterPro" id="IPR015946">
    <property type="entry name" value="KH_dom-like_a/b"/>
</dbReference>
<dbReference type="SUPFAM" id="SSF89919">
    <property type="entry name" value="Ribosome-binding factor A, RbfA"/>
    <property type="match status" value="1"/>
</dbReference>
<dbReference type="KEGG" id="psl:Psta_4658"/>
<dbReference type="GO" id="GO:0005829">
    <property type="term" value="C:cytosol"/>
    <property type="evidence" value="ECO:0007669"/>
    <property type="project" value="TreeGrafter"/>
</dbReference>